<evidence type="ECO:0000256" key="1">
    <source>
        <dbReference type="SAM" id="Phobius"/>
    </source>
</evidence>
<feature type="transmembrane region" description="Helical" evidence="1">
    <location>
        <begin position="6"/>
        <end position="28"/>
    </location>
</feature>
<comment type="caution">
    <text evidence="2">The sequence shown here is derived from an EMBL/GenBank/DDBJ whole genome shotgun (WGS) entry which is preliminary data.</text>
</comment>
<dbReference type="Proteomes" id="UP001239213">
    <property type="component" value="Unassembled WGS sequence"/>
</dbReference>
<name>A0AAJ0DQR2_9PEZI</name>
<keyword evidence="1" id="KW-0472">Membrane</keyword>
<accession>A0AAJ0DQR2</accession>
<dbReference type="AlphaFoldDB" id="A0AAJ0DQR2"/>
<proteinExistence type="predicted"/>
<keyword evidence="1" id="KW-0812">Transmembrane</keyword>
<keyword evidence="1" id="KW-1133">Transmembrane helix</keyword>
<evidence type="ECO:0000313" key="3">
    <source>
        <dbReference type="Proteomes" id="UP001239213"/>
    </source>
</evidence>
<reference evidence="2" key="1">
    <citation type="submission" date="2016-11" db="EMBL/GenBank/DDBJ databases">
        <title>The genome sequence of Colletotrichum cuscutae.</title>
        <authorList>
            <person name="Baroncelli R."/>
        </authorList>
    </citation>
    <scope>NUCLEOTIDE SEQUENCE</scope>
    <source>
        <strain evidence="2">IMI 304802</strain>
    </source>
</reference>
<protein>
    <submittedName>
        <fullName evidence="2">Uncharacterized protein</fullName>
    </submittedName>
</protein>
<sequence>MDTPTVSIDFTIIIIFKFSFIVLFPILYS</sequence>
<gene>
    <name evidence="2" type="ORF">CCUS01_00135</name>
</gene>
<dbReference type="EMBL" id="MPDP01000001">
    <property type="protein sequence ID" value="KAK1499411.1"/>
    <property type="molecule type" value="Genomic_DNA"/>
</dbReference>
<keyword evidence="3" id="KW-1185">Reference proteome</keyword>
<organism evidence="2 3">
    <name type="scientific">Colletotrichum cuscutae</name>
    <dbReference type="NCBI Taxonomy" id="1209917"/>
    <lineage>
        <taxon>Eukaryota</taxon>
        <taxon>Fungi</taxon>
        <taxon>Dikarya</taxon>
        <taxon>Ascomycota</taxon>
        <taxon>Pezizomycotina</taxon>
        <taxon>Sordariomycetes</taxon>
        <taxon>Hypocreomycetidae</taxon>
        <taxon>Glomerellales</taxon>
        <taxon>Glomerellaceae</taxon>
        <taxon>Colletotrichum</taxon>
        <taxon>Colletotrichum acutatum species complex</taxon>
    </lineage>
</organism>
<evidence type="ECO:0000313" key="2">
    <source>
        <dbReference type="EMBL" id="KAK1499411.1"/>
    </source>
</evidence>